<reference evidence="1 2" key="1">
    <citation type="submission" date="2016-03" db="EMBL/GenBank/DDBJ databases">
        <title>Trachymyrmex septentrionalis WGS genome.</title>
        <authorList>
            <person name="Nygaard S."/>
            <person name="Hu H."/>
            <person name="Boomsma J."/>
            <person name="Zhang G."/>
        </authorList>
    </citation>
    <scope>NUCLEOTIDE SEQUENCE [LARGE SCALE GENOMIC DNA]</scope>
    <source>
        <strain evidence="1">Tsep2-gDNA-1</strain>
        <tissue evidence="1">Whole body</tissue>
    </source>
</reference>
<evidence type="ECO:0000313" key="1">
    <source>
        <dbReference type="EMBL" id="KYN45033.1"/>
    </source>
</evidence>
<protein>
    <submittedName>
        <fullName evidence="1">Uncharacterized protein</fullName>
    </submittedName>
</protein>
<organism evidence="1 2">
    <name type="scientific">Trachymyrmex septentrionalis</name>
    <dbReference type="NCBI Taxonomy" id="34720"/>
    <lineage>
        <taxon>Eukaryota</taxon>
        <taxon>Metazoa</taxon>
        <taxon>Ecdysozoa</taxon>
        <taxon>Arthropoda</taxon>
        <taxon>Hexapoda</taxon>
        <taxon>Insecta</taxon>
        <taxon>Pterygota</taxon>
        <taxon>Neoptera</taxon>
        <taxon>Endopterygota</taxon>
        <taxon>Hymenoptera</taxon>
        <taxon>Apocrita</taxon>
        <taxon>Aculeata</taxon>
        <taxon>Formicoidea</taxon>
        <taxon>Formicidae</taxon>
        <taxon>Myrmicinae</taxon>
        <taxon>Trachymyrmex</taxon>
    </lineage>
</organism>
<gene>
    <name evidence="1" type="ORF">ALC56_00507</name>
</gene>
<dbReference type="Proteomes" id="UP000078541">
    <property type="component" value="Unassembled WGS sequence"/>
</dbReference>
<dbReference type="AlphaFoldDB" id="A0A195FX67"/>
<evidence type="ECO:0000313" key="2">
    <source>
        <dbReference type="Proteomes" id="UP000078541"/>
    </source>
</evidence>
<name>A0A195FX67_9HYME</name>
<proteinExistence type="predicted"/>
<accession>A0A195FX67</accession>
<keyword evidence="2" id="KW-1185">Reference proteome</keyword>
<sequence length="83" mass="9556">MLTGVCNMGKRPPKFYDLKIYGKTHVSYAKKARMHRRHGTTQNLPLNVACRFLDFCNYGFARIVRDLTVNLGAGLTLSIRIYY</sequence>
<dbReference type="EMBL" id="KQ981200">
    <property type="protein sequence ID" value="KYN45033.1"/>
    <property type="molecule type" value="Genomic_DNA"/>
</dbReference>